<sequence length="101" mass="11094">MLGAPGLAAAGRLWAGDLDPRDPIVSPLFGDLSGLPPVHTYQGDHDLLYADAEELTRRILRTGGLTELRVTRGGFHVFPGAPWIPEARLTLRRMSRVLRQP</sequence>
<feature type="domain" description="Alpha/beta hydrolase fold-3" evidence="1">
    <location>
        <begin position="7"/>
        <end position="78"/>
    </location>
</feature>
<dbReference type="InterPro" id="IPR013094">
    <property type="entry name" value="AB_hydrolase_3"/>
</dbReference>
<evidence type="ECO:0000313" key="3">
    <source>
        <dbReference type="Proteomes" id="UP001321486"/>
    </source>
</evidence>
<dbReference type="EMBL" id="AP027732">
    <property type="protein sequence ID" value="BDZ52010.1"/>
    <property type="molecule type" value="Genomic_DNA"/>
</dbReference>
<dbReference type="RefSeq" id="WP_286344661.1">
    <property type="nucleotide sequence ID" value="NZ_AP027732.1"/>
</dbReference>
<protein>
    <recommendedName>
        <fullName evidence="1">Alpha/beta hydrolase fold-3 domain-containing protein</fullName>
    </recommendedName>
</protein>
<name>A0ABN6Y7N8_9MICO</name>
<dbReference type="Gene3D" id="3.40.50.1820">
    <property type="entry name" value="alpha/beta hydrolase"/>
    <property type="match status" value="1"/>
</dbReference>
<gene>
    <name evidence="2" type="ORF">GCM10025867_42510</name>
</gene>
<reference evidence="3" key="1">
    <citation type="journal article" date="2019" name="Int. J. Syst. Evol. Microbiol.">
        <title>The Global Catalogue of Microorganisms (GCM) 10K type strain sequencing project: providing services to taxonomists for standard genome sequencing and annotation.</title>
        <authorList>
            <consortium name="The Broad Institute Genomics Platform"/>
            <consortium name="The Broad Institute Genome Sequencing Center for Infectious Disease"/>
            <person name="Wu L."/>
            <person name="Ma J."/>
        </authorList>
    </citation>
    <scope>NUCLEOTIDE SEQUENCE [LARGE SCALE GENOMIC DNA]</scope>
    <source>
        <strain evidence="3">NBRC 108728</strain>
    </source>
</reference>
<evidence type="ECO:0000259" key="1">
    <source>
        <dbReference type="Pfam" id="PF07859"/>
    </source>
</evidence>
<evidence type="ECO:0000313" key="2">
    <source>
        <dbReference type="EMBL" id="BDZ52010.1"/>
    </source>
</evidence>
<accession>A0ABN6Y7N8</accession>
<proteinExistence type="predicted"/>
<keyword evidence="3" id="KW-1185">Reference proteome</keyword>
<dbReference type="Pfam" id="PF07859">
    <property type="entry name" value="Abhydrolase_3"/>
    <property type="match status" value="1"/>
</dbReference>
<dbReference type="SUPFAM" id="SSF53474">
    <property type="entry name" value="alpha/beta-Hydrolases"/>
    <property type="match status" value="1"/>
</dbReference>
<dbReference type="Proteomes" id="UP001321486">
    <property type="component" value="Chromosome"/>
</dbReference>
<dbReference type="InterPro" id="IPR029058">
    <property type="entry name" value="AB_hydrolase_fold"/>
</dbReference>
<organism evidence="2 3">
    <name type="scientific">Frondihabitans sucicola</name>
    <dbReference type="NCBI Taxonomy" id="1268041"/>
    <lineage>
        <taxon>Bacteria</taxon>
        <taxon>Bacillati</taxon>
        <taxon>Actinomycetota</taxon>
        <taxon>Actinomycetes</taxon>
        <taxon>Micrococcales</taxon>
        <taxon>Microbacteriaceae</taxon>
        <taxon>Frondihabitans</taxon>
    </lineage>
</organism>